<dbReference type="RefSeq" id="WP_092730772.1">
    <property type="nucleotide sequence ID" value="NZ_FNPC01000001.1"/>
</dbReference>
<dbReference type="EMBL" id="FNPC01000001">
    <property type="protein sequence ID" value="SDX81563.1"/>
    <property type="molecule type" value="Genomic_DNA"/>
</dbReference>
<evidence type="ECO:0000256" key="4">
    <source>
        <dbReference type="ARBA" id="ARBA00022842"/>
    </source>
</evidence>
<feature type="binding site" evidence="9">
    <location>
        <position position="84"/>
    </location>
    <ligand>
        <name>4-amino-2-methyl-5-(diphosphooxymethyl)pyrimidine</name>
        <dbReference type="ChEBI" id="CHEBI:57841"/>
    </ligand>
</feature>
<evidence type="ECO:0000259" key="12">
    <source>
        <dbReference type="Pfam" id="PF02581"/>
    </source>
</evidence>
<dbReference type="InterPro" id="IPR036206">
    <property type="entry name" value="ThiamineP_synth_sf"/>
</dbReference>
<accession>A0A1H3ES53</accession>
<dbReference type="PANTHER" id="PTHR20857:SF15">
    <property type="entry name" value="THIAMINE-PHOSPHATE SYNTHASE"/>
    <property type="match status" value="1"/>
</dbReference>
<evidence type="ECO:0000256" key="8">
    <source>
        <dbReference type="ARBA" id="ARBA00047883"/>
    </source>
</evidence>
<dbReference type="FunFam" id="3.20.20.70:FF:000096">
    <property type="entry name" value="Thiamine-phosphate synthase"/>
    <property type="match status" value="1"/>
</dbReference>
<comment type="catalytic activity">
    <reaction evidence="8 9 10">
        <text>2-[(2R,5Z)-2-carboxy-4-methylthiazol-5(2H)-ylidene]ethyl phosphate + 4-amino-2-methyl-5-(diphosphooxymethyl)pyrimidine + 2 H(+) = thiamine phosphate + CO2 + diphosphate</text>
        <dbReference type="Rhea" id="RHEA:47844"/>
        <dbReference type="ChEBI" id="CHEBI:15378"/>
        <dbReference type="ChEBI" id="CHEBI:16526"/>
        <dbReference type="ChEBI" id="CHEBI:33019"/>
        <dbReference type="ChEBI" id="CHEBI:37575"/>
        <dbReference type="ChEBI" id="CHEBI:57841"/>
        <dbReference type="ChEBI" id="CHEBI:62899"/>
        <dbReference type="EC" id="2.5.1.3"/>
    </reaction>
</comment>
<dbReference type="CDD" id="cd00564">
    <property type="entry name" value="TMP_TenI"/>
    <property type="match status" value="1"/>
</dbReference>
<protein>
    <recommendedName>
        <fullName evidence="9">Thiamine-phosphate synthase</fullName>
        <shortName evidence="9">TP synthase</shortName>
        <shortName evidence="9">TPS</shortName>
        <ecNumber evidence="9">2.5.1.3</ecNumber>
    </recommendedName>
    <alternativeName>
        <fullName evidence="9">Thiamine-phosphate pyrophosphorylase</fullName>
        <shortName evidence="9">TMP pyrophosphorylase</shortName>
        <shortName evidence="9">TMP-PPase</shortName>
    </alternativeName>
</protein>
<dbReference type="Proteomes" id="UP000199079">
    <property type="component" value="Unassembled WGS sequence"/>
</dbReference>
<dbReference type="Pfam" id="PF02581">
    <property type="entry name" value="TMP-TENI"/>
    <property type="match status" value="1"/>
</dbReference>
<dbReference type="HAMAP" id="MF_00097">
    <property type="entry name" value="TMP_synthase"/>
    <property type="match status" value="1"/>
</dbReference>
<evidence type="ECO:0000256" key="6">
    <source>
        <dbReference type="ARBA" id="ARBA00047334"/>
    </source>
</evidence>
<sequence>MSSGTSGSNGTVEPKPPAEWRTYLLTQRNRSAGRESTAIAEAAIEAGIDAIQLREKGVDARQRYRLGRRLRDRTAGTDVAFIVNDRIDLAAAVDADGVHLGQSDLPVGVARERLGPSAIVGCSASTVAEATAAAEAGADYLGVGAVYGSDSKAVADRKDGIGPERVREIAAAVPIPVVGIGGIDADNAAPVVAAGAAGVAVISAITAAEDPGAATRDLREAVADAR</sequence>
<comment type="similarity">
    <text evidence="9 10">Belongs to the thiamine-phosphate synthase family.</text>
</comment>
<evidence type="ECO:0000256" key="7">
    <source>
        <dbReference type="ARBA" id="ARBA00047851"/>
    </source>
</evidence>
<comment type="catalytic activity">
    <reaction evidence="6 9 10">
        <text>4-methyl-5-(2-phosphooxyethyl)-thiazole + 4-amino-2-methyl-5-(diphosphooxymethyl)pyrimidine + H(+) = thiamine phosphate + diphosphate</text>
        <dbReference type="Rhea" id="RHEA:22328"/>
        <dbReference type="ChEBI" id="CHEBI:15378"/>
        <dbReference type="ChEBI" id="CHEBI:33019"/>
        <dbReference type="ChEBI" id="CHEBI:37575"/>
        <dbReference type="ChEBI" id="CHEBI:57841"/>
        <dbReference type="ChEBI" id="CHEBI:58296"/>
        <dbReference type="EC" id="2.5.1.3"/>
    </reaction>
</comment>
<proteinExistence type="inferred from homology"/>
<gene>
    <name evidence="9" type="primary">thiE</name>
    <name evidence="13" type="ORF">SAMN05216564_101574</name>
</gene>
<dbReference type="UniPathway" id="UPA00060">
    <property type="reaction ID" value="UER00141"/>
</dbReference>
<evidence type="ECO:0000256" key="10">
    <source>
        <dbReference type="RuleBase" id="RU003826"/>
    </source>
</evidence>
<feature type="binding site" evidence="9">
    <location>
        <begin position="202"/>
        <end position="203"/>
    </location>
    <ligand>
        <name>2-[(2R,5Z)-2-carboxy-4-methylthiazol-5(2H)-ylidene]ethyl phosphate</name>
        <dbReference type="ChEBI" id="CHEBI:62899"/>
    </ligand>
</feature>
<comment type="cofactor">
    <cofactor evidence="9">
        <name>Mg(2+)</name>
        <dbReference type="ChEBI" id="CHEBI:18420"/>
    </cofactor>
    <text evidence="9">Binds 1 Mg(2+) ion per subunit.</text>
</comment>
<dbReference type="SUPFAM" id="SSF51391">
    <property type="entry name" value="Thiamin phosphate synthase"/>
    <property type="match status" value="1"/>
</dbReference>
<evidence type="ECO:0000256" key="3">
    <source>
        <dbReference type="ARBA" id="ARBA00022723"/>
    </source>
</evidence>
<dbReference type="EC" id="2.5.1.3" evidence="9"/>
<dbReference type="InterPro" id="IPR013785">
    <property type="entry name" value="Aldolase_TIM"/>
</dbReference>
<dbReference type="GO" id="GO:0000287">
    <property type="term" value="F:magnesium ion binding"/>
    <property type="evidence" value="ECO:0007669"/>
    <property type="project" value="UniProtKB-UniRule"/>
</dbReference>
<keyword evidence="3 9" id="KW-0479">Metal-binding</keyword>
<comment type="catalytic activity">
    <reaction evidence="7 9 10">
        <text>2-(2-carboxy-4-methylthiazol-5-yl)ethyl phosphate + 4-amino-2-methyl-5-(diphosphooxymethyl)pyrimidine + 2 H(+) = thiamine phosphate + CO2 + diphosphate</text>
        <dbReference type="Rhea" id="RHEA:47848"/>
        <dbReference type="ChEBI" id="CHEBI:15378"/>
        <dbReference type="ChEBI" id="CHEBI:16526"/>
        <dbReference type="ChEBI" id="CHEBI:33019"/>
        <dbReference type="ChEBI" id="CHEBI:37575"/>
        <dbReference type="ChEBI" id="CHEBI:57841"/>
        <dbReference type="ChEBI" id="CHEBI:62890"/>
        <dbReference type="EC" id="2.5.1.3"/>
    </reaction>
</comment>
<dbReference type="InterPro" id="IPR022998">
    <property type="entry name" value="ThiamineP_synth_TenI"/>
</dbReference>
<evidence type="ECO:0000313" key="13">
    <source>
        <dbReference type="EMBL" id="SDX81563.1"/>
    </source>
</evidence>
<keyword evidence="2 9" id="KW-0808">Transferase</keyword>
<dbReference type="NCBIfam" id="TIGR00693">
    <property type="entry name" value="thiE"/>
    <property type="match status" value="1"/>
</dbReference>
<evidence type="ECO:0000256" key="11">
    <source>
        <dbReference type="RuleBase" id="RU004253"/>
    </source>
</evidence>
<feature type="binding site" evidence="9">
    <location>
        <position position="123"/>
    </location>
    <ligand>
        <name>4-amino-2-methyl-5-(diphosphooxymethyl)pyrimidine</name>
        <dbReference type="ChEBI" id="CHEBI:57841"/>
    </ligand>
</feature>
<feature type="binding site" evidence="9">
    <location>
        <position position="85"/>
    </location>
    <ligand>
        <name>Mg(2+)</name>
        <dbReference type="ChEBI" id="CHEBI:18420"/>
    </ligand>
</feature>
<comment type="pathway">
    <text evidence="1 9 11">Cofactor biosynthesis; thiamine diphosphate biosynthesis; thiamine phosphate from 4-amino-2-methyl-5-diphosphomethylpyrimidine and 4-methyl-5-(2-phosphoethyl)-thiazole: step 1/1.</text>
</comment>
<evidence type="ECO:0000256" key="1">
    <source>
        <dbReference type="ARBA" id="ARBA00005165"/>
    </source>
</evidence>
<dbReference type="AlphaFoldDB" id="A0A1H3ES53"/>
<organism evidence="13 14">
    <name type="scientific">Halopenitus persicus</name>
    <dbReference type="NCBI Taxonomy" id="1048396"/>
    <lineage>
        <taxon>Archaea</taxon>
        <taxon>Methanobacteriati</taxon>
        <taxon>Methanobacteriota</taxon>
        <taxon>Stenosarchaea group</taxon>
        <taxon>Halobacteria</taxon>
        <taxon>Halobacteriales</taxon>
        <taxon>Haloferacaceae</taxon>
        <taxon>Halopenitus</taxon>
    </lineage>
</organism>
<name>A0A1H3ES53_9EURY</name>
<feature type="binding site" evidence="9">
    <location>
        <position position="152"/>
    </location>
    <ligand>
        <name>4-amino-2-methyl-5-(diphosphooxymethyl)pyrimidine</name>
        <dbReference type="ChEBI" id="CHEBI:57841"/>
    </ligand>
</feature>
<dbReference type="PANTHER" id="PTHR20857">
    <property type="entry name" value="THIAMINE-PHOSPHATE PYROPHOSPHORYLASE"/>
    <property type="match status" value="1"/>
</dbReference>
<feature type="binding site" evidence="9">
    <location>
        <position position="104"/>
    </location>
    <ligand>
        <name>Mg(2+)</name>
        <dbReference type="ChEBI" id="CHEBI:18420"/>
    </ligand>
</feature>
<evidence type="ECO:0000256" key="5">
    <source>
        <dbReference type="ARBA" id="ARBA00022977"/>
    </source>
</evidence>
<evidence type="ECO:0000313" key="14">
    <source>
        <dbReference type="Proteomes" id="UP000199079"/>
    </source>
</evidence>
<evidence type="ECO:0000256" key="2">
    <source>
        <dbReference type="ARBA" id="ARBA00022679"/>
    </source>
</evidence>
<dbReference type="InterPro" id="IPR034291">
    <property type="entry name" value="TMP_synthase"/>
</dbReference>
<dbReference type="Gene3D" id="3.20.20.70">
    <property type="entry name" value="Aldolase class I"/>
    <property type="match status" value="1"/>
</dbReference>
<keyword evidence="4 9" id="KW-0460">Magnesium</keyword>
<keyword evidence="5 9" id="KW-0784">Thiamine biosynthesis</keyword>
<dbReference type="GO" id="GO:0005737">
    <property type="term" value="C:cytoplasm"/>
    <property type="evidence" value="ECO:0007669"/>
    <property type="project" value="TreeGrafter"/>
</dbReference>
<comment type="function">
    <text evidence="9">Condenses 4-methyl-5-(beta-hydroxyethyl)thiazole monophosphate (THZ-P) and 2-methyl-4-amino-5-hydroxymethyl pyrimidine pyrophosphate (HMP-PP) to form thiamine monophosphate (TMP).</text>
</comment>
<evidence type="ECO:0000256" key="9">
    <source>
        <dbReference type="HAMAP-Rule" id="MF_00097"/>
    </source>
</evidence>
<dbReference type="GO" id="GO:0004789">
    <property type="term" value="F:thiamine-phosphate diphosphorylase activity"/>
    <property type="evidence" value="ECO:0007669"/>
    <property type="project" value="UniProtKB-UniRule"/>
</dbReference>
<feature type="domain" description="Thiamine phosphate synthase/TenI" evidence="12">
    <location>
        <begin position="23"/>
        <end position="205"/>
    </location>
</feature>
<reference evidence="14" key="1">
    <citation type="submission" date="2016-10" db="EMBL/GenBank/DDBJ databases">
        <authorList>
            <person name="Varghese N."/>
            <person name="Submissions S."/>
        </authorList>
    </citation>
    <scope>NUCLEOTIDE SEQUENCE [LARGE SCALE GENOMIC DNA]</scope>
    <source>
        <strain evidence="14">DC30,IBRC 10041,KCTC 4046</strain>
    </source>
</reference>
<feature type="binding site" evidence="9">
    <location>
        <begin position="52"/>
        <end position="56"/>
    </location>
    <ligand>
        <name>4-amino-2-methyl-5-(diphosphooxymethyl)pyrimidine</name>
        <dbReference type="ChEBI" id="CHEBI:57841"/>
    </ligand>
</feature>
<keyword evidence="14" id="KW-1185">Reference proteome</keyword>
<dbReference type="OrthoDB" id="85572at2157"/>
<feature type="binding site" evidence="9">
    <location>
        <begin position="149"/>
        <end position="151"/>
    </location>
    <ligand>
        <name>2-[(2R,5Z)-2-carboxy-4-methylthiazol-5(2H)-ylidene]ethyl phosphate</name>
        <dbReference type="ChEBI" id="CHEBI:62899"/>
    </ligand>
</feature>
<feature type="binding site" evidence="9">
    <location>
        <position position="182"/>
    </location>
    <ligand>
        <name>2-[(2R,5Z)-2-carboxy-4-methylthiazol-5(2H)-ylidene]ethyl phosphate</name>
        <dbReference type="ChEBI" id="CHEBI:62899"/>
    </ligand>
</feature>
<dbReference type="GO" id="GO:0009229">
    <property type="term" value="P:thiamine diphosphate biosynthetic process"/>
    <property type="evidence" value="ECO:0007669"/>
    <property type="project" value="UniProtKB-UniRule"/>
</dbReference>
<dbReference type="GO" id="GO:0009228">
    <property type="term" value="P:thiamine biosynthetic process"/>
    <property type="evidence" value="ECO:0007669"/>
    <property type="project" value="UniProtKB-KW"/>
</dbReference>